<dbReference type="PANTHER" id="PTHR43706:SF47">
    <property type="entry name" value="EXTERNAL NADH-UBIQUINONE OXIDOREDUCTASE 1, MITOCHONDRIAL-RELATED"/>
    <property type="match status" value="1"/>
</dbReference>
<evidence type="ECO:0000313" key="9">
    <source>
        <dbReference type="EMBL" id="CAA9552386.1"/>
    </source>
</evidence>
<dbReference type="InterPro" id="IPR036188">
    <property type="entry name" value="FAD/NAD-bd_sf"/>
</dbReference>
<dbReference type="EC" id="1.6.5.9" evidence="2"/>
<keyword evidence="5 9" id="KW-0560">Oxidoreductase</keyword>
<keyword evidence="4" id="KW-0274">FAD</keyword>
<feature type="domain" description="FAD/NAD(P)-binding" evidence="8">
    <location>
        <begin position="17"/>
        <end position="333"/>
    </location>
</feature>
<dbReference type="PRINTS" id="PR00411">
    <property type="entry name" value="PNDRDTASEI"/>
</dbReference>
<evidence type="ECO:0000256" key="2">
    <source>
        <dbReference type="ARBA" id="ARBA00012637"/>
    </source>
</evidence>
<evidence type="ECO:0000256" key="5">
    <source>
        <dbReference type="ARBA" id="ARBA00023002"/>
    </source>
</evidence>
<dbReference type="Gene3D" id="3.50.50.100">
    <property type="match status" value="1"/>
</dbReference>
<dbReference type="GO" id="GO:0050136">
    <property type="term" value="F:NADH dehydrogenase (quinone) (non-electrogenic) activity"/>
    <property type="evidence" value="ECO:0007669"/>
    <property type="project" value="UniProtKB-EC"/>
</dbReference>
<dbReference type="Pfam" id="PF07992">
    <property type="entry name" value="Pyr_redox_2"/>
    <property type="match status" value="1"/>
</dbReference>
<evidence type="ECO:0000256" key="1">
    <source>
        <dbReference type="ARBA" id="ARBA00005272"/>
    </source>
</evidence>
<organism evidence="9">
    <name type="scientific">uncultured Thermomicrobiales bacterium</name>
    <dbReference type="NCBI Taxonomy" id="1645740"/>
    <lineage>
        <taxon>Bacteria</taxon>
        <taxon>Pseudomonadati</taxon>
        <taxon>Thermomicrobiota</taxon>
        <taxon>Thermomicrobia</taxon>
        <taxon>Thermomicrobiales</taxon>
        <taxon>environmental samples</taxon>
    </lineage>
</organism>
<evidence type="ECO:0000256" key="6">
    <source>
        <dbReference type="ARBA" id="ARBA00023027"/>
    </source>
</evidence>
<sequence length="431" mass="46211">MIAEDQESGAAAGAVPHVVIVGAGFGGLYAAKALADAPVRVTVVDRRNHHLFQPLLYQVATAVLSPSDIAQPIRSILSGQKNVSVLLGEAREIDLDARAVVLDGERLGYDALVLAAGTSHAYFGHDEWEPFAPGLKSLEDAIEIRRRVLLAFEEAEREKDPVRRKALMTFVVVGGGPTGVELAGAIAEISRFALAEDFDRINPTKARVILLEAADRLLLTFPEKLSKKATAALERLGVEVRFGKPVTEIKPNVVCLGAEEIPAGAILWAAGVKASPLTRSLGAPIDRAGRVLVEKDLSIPGHPEAFVVGDLVSLTDSREKPVPGTAPAAMQEGQWAAANILKSVTGEATLPFHYRDRGNMAIIARGSAVADIKGLRLSGSIAWLAWAIVHVLNLIGYRSRLVVTIHWVWSYLTHQRGARLITNRASPSHTV</sequence>
<keyword evidence="3" id="KW-0285">Flavoprotein</keyword>
<evidence type="ECO:0000259" key="8">
    <source>
        <dbReference type="Pfam" id="PF07992"/>
    </source>
</evidence>
<dbReference type="AlphaFoldDB" id="A0A6J4UNU8"/>
<comment type="similarity">
    <text evidence="1">Belongs to the NADH dehydrogenase family.</text>
</comment>
<reference evidence="9" key="1">
    <citation type="submission" date="2020-02" db="EMBL/GenBank/DDBJ databases">
        <authorList>
            <person name="Meier V. D."/>
        </authorList>
    </citation>
    <scope>NUCLEOTIDE SEQUENCE</scope>
    <source>
        <strain evidence="9">AVDCRST_MAG19</strain>
    </source>
</reference>
<dbReference type="EMBL" id="CADCWL010000038">
    <property type="protein sequence ID" value="CAA9552386.1"/>
    <property type="molecule type" value="Genomic_DNA"/>
</dbReference>
<keyword evidence="6" id="KW-0520">NAD</keyword>
<dbReference type="PANTHER" id="PTHR43706">
    <property type="entry name" value="NADH DEHYDROGENASE"/>
    <property type="match status" value="1"/>
</dbReference>
<evidence type="ECO:0000256" key="3">
    <source>
        <dbReference type="ARBA" id="ARBA00022630"/>
    </source>
</evidence>
<evidence type="ECO:0000256" key="4">
    <source>
        <dbReference type="ARBA" id="ARBA00022827"/>
    </source>
</evidence>
<proteinExistence type="inferred from homology"/>
<dbReference type="SUPFAM" id="SSF51905">
    <property type="entry name" value="FAD/NAD(P)-binding domain"/>
    <property type="match status" value="1"/>
</dbReference>
<accession>A0A6J4UNU8</accession>
<comment type="catalytic activity">
    <reaction evidence="7">
        <text>a quinone + NADH + H(+) = a quinol + NAD(+)</text>
        <dbReference type="Rhea" id="RHEA:46160"/>
        <dbReference type="ChEBI" id="CHEBI:15378"/>
        <dbReference type="ChEBI" id="CHEBI:24646"/>
        <dbReference type="ChEBI" id="CHEBI:57540"/>
        <dbReference type="ChEBI" id="CHEBI:57945"/>
        <dbReference type="ChEBI" id="CHEBI:132124"/>
        <dbReference type="EC" id="1.6.5.9"/>
    </reaction>
</comment>
<dbReference type="InterPro" id="IPR045024">
    <property type="entry name" value="NDH-2"/>
</dbReference>
<evidence type="ECO:0000256" key="7">
    <source>
        <dbReference type="ARBA" id="ARBA00047599"/>
    </source>
</evidence>
<gene>
    <name evidence="9" type="ORF">AVDCRST_MAG19-927</name>
</gene>
<dbReference type="PRINTS" id="PR00368">
    <property type="entry name" value="FADPNR"/>
</dbReference>
<dbReference type="InterPro" id="IPR023753">
    <property type="entry name" value="FAD/NAD-binding_dom"/>
</dbReference>
<name>A0A6J4UNU8_9BACT</name>
<protein>
    <recommendedName>
        <fullName evidence="2">NADH:ubiquinone reductase (non-electrogenic)</fullName>
        <ecNumber evidence="2">1.6.5.9</ecNumber>
    </recommendedName>
</protein>